<evidence type="ECO:0000313" key="3">
    <source>
        <dbReference type="Proteomes" id="UP000827092"/>
    </source>
</evidence>
<dbReference type="Proteomes" id="UP000827092">
    <property type="component" value="Unassembled WGS sequence"/>
</dbReference>
<organism evidence="2 3">
    <name type="scientific">Oedothorax gibbosus</name>
    <dbReference type="NCBI Taxonomy" id="931172"/>
    <lineage>
        <taxon>Eukaryota</taxon>
        <taxon>Metazoa</taxon>
        <taxon>Ecdysozoa</taxon>
        <taxon>Arthropoda</taxon>
        <taxon>Chelicerata</taxon>
        <taxon>Arachnida</taxon>
        <taxon>Araneae</taxon>
        <taxon>Araneomorphae</taxon>
        <taxon>Entelegynae</taxon>
        <taxon>Araneoidea</taxon>
        <taxon>Linyphiidae</taxon>
        <taxon>Erigoninae</taxon>
        <taxon>Oedothorax</taxon>
    </lineage>
</organism>
<evidence type="ECO:0008006" key="4">
    <source>
        <dbReference type="Google" id="ProtNLM"/>
    </source>
</evidence>
<name>A0AAV6TTL8_9ARAC</name>
<keyword evidence="3" id="KW-1185">Reference proteome</keyword>
<evidence type="ECO:0000256" key="1">
    <source>
        <dbReference type="SAM" id="MobiDB-lite"/>
    </source>
</evidence>
<comment type="caution">
    <text evidence="2">The sequence shown here is derived from an EMBL/GenBank/DDBJ whole genome shotgun (WGS) entry which is preliminary data.</text>
</comment>
<gene>
    <name evidence="2" type="ORF">JTE90_006642</name>
</gene>
<accession>A0AAV6TTL8</accession>
<reference evidence="2 3" key="1">
    <citation type="journal article" date="2022" name="Nat. Ecol. Evol.">
        <title>A masculinizing supergene underlies an exaggerated male reproductive morph in a spider.</title>
        <authorList>
            <person name="Hendrickx F."/>
            <person name="De Corte Z."/>
            <person name="Sonet G."/>
            <person name="Van Belleghem S.M."/>
            <person name="Kostlbacher S."/>
            <person name="Vangestel C."/>
        </authorList>
    </citation>
    <scope>NUCLEOTIDE SEQUENCE [LARGE SCALE GENOMIC DNA]</scope>
    <source>
        <strain evidence="2">W744_W776</strain>
    </source>
</reference>
<feature type="region of interest" description="Disordered" evidence="1">
    <location>
        <begin position="45"/>
        <end position="67"/>
    </location>
</feature>
<proteinExistence type="predicted"/>
<dbReference type="EMBL" id="JAFNEN010001038">
    <property type="protein sequence ID" value="KAG8175282.1"/>
    <property type="molecule type" value="Genomic_DNA"/>
</dbReference>
<protein>
    <recommendedName>
        <fullName evidence="4">Secreted protein</fullName>
    </recommendedName>
</protein>
<sequence>MKFFWKMCIIPIFSIHTTVIVRVYCTWLSRKICWFLKRLFGVNSNKSHGSKDDECSPNDETQAKVVD</sequence>
<evidence type="ECO:0000313" key="2">
    <source>
        <dbReference type="EMBL" id="KAG8175282.1"/>
    </source>
</evidence>
<dbReference type="AlphaFoldDB" id="A0AAV6TTL8"/>